<organism evidence="2 3">
    <name type="scientific">Metallosphaera yellowstonensis MK1</name>
    <dbReference type="NCBI Taxonomy" id="671065"/>
    <lineage>
        <taxon>Archaea</taxon>
        <taxon>Thermoproteota</taxon>
        <taxon>Thermoprotei</taxon>
        <taxon>Sulfolobales</taxon>
        <taxon>Sulfolobaceae</taxon>
        <taxon>Metallosphaera</taxon>
    </lineage>
</organism>
<feature type="transmembrane region" description="Helical" evidence="1">
    <location>
        <begin position="31"/>
        <end position="50"/>
    </location>
</feature>
<gene>
    <name evidence="2" type="ORF">MetMK1DRAFT_00000610</name>
</gene>
<keyword evidence="1" id="KW-1133">Transmembrane helix</keyword>
<dbReference type="OrthoDB" id="41826at2157"/>
<keyword evidence="1" id="KW-0472">Membrane</keyword>
<dbReference type="STRING" id="671065.MetMK1DRAFT_00000610"/>
<keyword evidence="3" id="KW-1185">Reference proteome</keyword>
<dbReference type="HOGENOM" id="CLU_1217635_0_0_2"/>
<keyword evidence="1" id="KW-0812">Transmembrane</keyword>
<sequence length="228" mass="25811">MKSDNYVWALMIALGVSMFMISQFLLLYPPIAILSIGIIIVGVTTYAVSLDNGMREIDIMIETLARNIESIFIYYGKERFYRIFMPSSMGHNGMLLLDEYPIDIKEVRKKLINIFDGKHLGIFLETPGSLVVEELRKTLSFKEDVSFILKKGVVELFGFARDVKIKEVKVDNIVVEIMDPKPLSKYKVVGYVPSLVVGSLIAEALSRPVFIDDQKLQGKILKLKISLI</sequence>
<evidence type="ECO:0000256" key="1">
    <source>
        <dbReference type="SAM" id="Phobius"/>
    </source>
</evidence>
<evidence type="ECO:0000313" key="3">
    <source>
        <dbReference type="Proteomes" id="UP000003980"/>
    </source>
</evidence>
<dbReference type="AlphaFoldDB" id="H2C0J0"/>
<protein>
    <submittedName>
        <fullName evidence="2">Uncharacterized protein</fullName>
    </submittedName>
</protein>
<feature type="transmembrane region" description="Helical" evidence="1">
    <location>
        <begin position="7"/>
        <end position="25"/>
    </location>
</feature>
<reference evidence="2 3" key="1">
    <citation type="submission" date="2012-01" db="EMBL/GenBank/DDBJ databases">
        <title>Improved High-Quality Draft sequence of Metallosphaera yellowstonensis MK1.</title>
        <authorList>
            <consortium name="US DOE Joint Genome Institute"/>
            <person name="Lucas S."/>
            <person name="Han J."/>
            <person name="Cheng J.-F."/>
            <person name="Goodwin L."/>
            <person name="Pitluck S."/>
            <person name="Peters L."/>
            <person name="Teshima H."/>
            <person name="Detter J.C."/>
            <person name="Han C."/>
            <person name="Tapia R."/>
            <person name="Land M."/>
            <person name="Hauser L."/>
            <person name="Kyrpides N."/>
            <person name="Kozubal M."/>
            <person name="Macur R.E."/>
            <person name="Jay Z."/>
            <person name="Inskeep W."/>
            <person name="Woyke T."/>
        </authorList>
    </citation>
    <scope>NUCLEOTIDE SEQUENCE [LARGE SCALE GENOMIC DNA]</scope>
    <source>
        <strain evidence="2 3">MK1</strain>
    </source>
</reference>
<proteinExistence type="predicted"/>
<dbReference type="EMBL" id="JH597755">
    <property type="protein sequence ID" value="EHP71252.1"/>
    <property type="molecule type" value="Genomic_DNA"/>
</dbReference>
<accession>H2C0J0</accession>
<evidence type="ECO:0000313" key="2">
    <source>
        <dbReference type="EMBL" id="EHP71252.1"/>
    </source>
</evidence>
<name>H2C0J0_9CREN</name>
<dbReference type="RefSeq" id="WP_009069361.1">
    <property type="nucleotide sequence ID" value="NZ_JH597755.1"/>
</dbReference>
<dbReference type="eggNOG" id="arCOG03442">
    <property type="taxonomic scope" value="Archaea"/>
</dbReference>
<dbReference type="Proteomes" id="UP000003980">
    <property type="component" value="Unassembled WGS sequence"/>
</dbReference>